<feature type="transmembrane region" description="Helical" evidence="2">
    <location>
        <begin position="6"/>
        <end position="25"/>
    </location>
</feature>
<evidence type="ECO:0000313" key="3">
    <source>
        <dbReference type="EMBL" id="RAU18796.1"/>
    </source>
</evidence>
<dbReference type="Pfam" id="PF02325">
    <property type="entry name" value="CCB3_YggT"/>
    <property type="match status" value="2"/>
</dbReference>
<keyword evidence="2" id="KW-1133">Transmembrane helix</keyword>
<dbReference type="InterPro" id="IPR003425">
    <property type="entry name" value="CCB3/YggT"/>
</dbReference>
<dbReference type="RefSeq" id="WP_112158058.1">
    <property type="nucleotide sequence ID" value="NZ_QKRX01000003.1"/>
</dbReference>
<evidence type="ECO:0000256" key="1">
    <source>
        <dbReference type="ARBA" id="ARBA00010894"/>
    </source>
</evidence>
<comment type="similarity">
    <text evidence="1">Belongs to the YggT family.</text>
</comment>
<gene>
    <name evidence="3" type="ORF">DN062_04745</name>
</gene>
<dbReference type="Proteomes" id="UP000250744">
    <property type="component" value="Unassembled WGS sequence"/>
</dbReference>
<keyword evidence="4" id="KW-1185">Reference proteome</keyword>
<comment type="caution">
    <text evidence="3">The sequence shown here is derived from an EMBL/GenBank/DDBJ whole genome shotgun (WGS) entry which is preliminary data.</text>
</comment>
<feature type="transmembrane region" description="Helical" evidence="2">
    <location>
        <begin position="91"/>
        <end position="124"/>
    </location>
</feature>
<accession>A0A364NNX1</accession>
<proteinExistence type="inferred from homology"/>
<sequence length="178" mass="19406">MDPIFLIIRTIGEIFAFIAILRFLLQAAQADFYNPISQAVVKFTQVPVAPIQKILPKAGRFDFSPLVLAFLIKLITLVVLVALSSNVGLDILTLALFALVGVIDSLLSMIFWATIGSVIISWVAPGSPHPAPQILLQITEPLFALVRRVLPSIGGLDLSPIVIFLVIQIIQSQLPRVM</sequence>
<keyword evidence="2" id="KW-0812">Transmembrane</keyword>
<dbReference type="PANTHER" id="PTHR33219:SF14">
    <property type="entry name" value="PROTEIN COFACTOR ASSEMBLY OF COMPLEX C SUBUNIT B CCB3, CHLOROPLASTIC-RELATED"/>
    <property type="match status" value="1"/>
</dbReference>
<dbReference type="OrthoDB" id="9806665at2"/>
<dbReference type="PANTHER" id="PTHR33219">
    <property type="entry name" value="YLMG HOMOLOG PROTEIN 2, CHLOROPLASTIC"/>
    <property type="match status" value="1"/>
</dbReference>
<organism evidence="3 4">
    <name type="scientific">Nitrincola tibetensis</name>
    <dbReference type="NCBI Taxonomy" id="2219697"/>
    <lineage>
        <taxon>Bacteria</taxon>
        <taxon>Pseudomonadati</taxon>
        <taxon>Pseudomonadota</taxon>
        <taxon>Gammaproteobacteria</taxon>
        <taxon>Oceanospirillales</taxon>
        <taxon>Oceanospirillaceae</taxon>
        <taxon>Nitrincola</taxon>
    </lineage>
</organism>
<reference evidence="3 4" key="1">
    <citation type="submission" date="2018-06" db="EMBL/GenBank/DDBJ databases">
        <title>Nitrincola tibetense sp. nov., isolated from Lake XuguoCo on Tibetan Plateau.</title>
        <authorList>
            <person name="Xing P."/>
        </authorList>
    </citation>
    <scope>NUCLEOTIDE SEQUENCE [LARGE SCALE GENOMIC DNA]</scope>
    <source>
        <strain evidence="4">xg18</strain>
    </source>
</reference>
<evidence type="ECO:0000256" key="2">
    <source>
        <dbReference type="SAM" id="Phobius"/>
    </source>
</evidence>
<evidence type="ECO:0000313" key="4">
    <source>
        <dbReference type="Proteomes" id="UP000250744"/>
    </source>
</evidence>
<feature type="transmembrane region" description="Helical" evidence="2">
    <location>
        <begin position="145"/>
        <end position="170"/>
    </location>
</feature>
<dbReference type="GO" id="GO:0016020">
    <property type="term" value="C:membrane"/>
    <property type="evidence" value="ECO:0007669"/>
    <property type="project" value="InterPro"/>
</dbReference>
<feature type="transmembrane region" description="Helical" evidence="2">
    <location>
        <begin position="63"/>
        <end position="85"/>
    </location>
</feature>
<dbReference type="AlphaFoldDB" id="A0A364NNX1"/>
<dbReference type="EMBL" id="QKRX01000003">
    <property type="protein sequence ID" value="RAU18796.1"/>
    <property type="molecule type" value="Genomic_DNA"/>
</dbReference>
<keyword evidence="2" id="KW-0472">Membrane</keyword>
<protein>
    <submittedName>
        <fullName evidence="3">YggT family protein</fullName>
    </submittedName>
</protein>
<name>A0A364NNX1_9GAMM</name>